<dbReference type="EMBL" id="JASNGB010000384">
    <property type="protein sequence ID" value="MDL2345924.1"/>
    <property type="molecule type" value="Genomic_DNA"/>
</dbReference>
<dbReference type="Proteomes" id="UP001302059">
    <property type="component" value="Unassembled WGS sequence"/>
</dbReference>
<sequence length="191" mass="20380">MPAALPLEQCRLPGPPMPADAATFAASLPTRTRVVFVLDTSGSMRGIGDGQADIFNRVKAAVNAYVRSERPDRVELLTFDQGLRSRRGYSFPADRARWNTDLAALRADGRNTYLYRSLGEGLAPLRAGGYVTTVLVLTDGTDNDPAGSWTAARALAAFQGRGRLDTLHYVALGTPLPADAGAALRASGYAR</sequence>
<evidence type="ECO:0000313" key="3">
    <source>
        <dbReference type="Proteomes" id="UP001302059"/>
    </source>
</evidence>
<evidence type="ECO:0000313" key="2">
    <source>
        <dbReference type="EMBL" id="MDL2345924.1"/>
    </source>
</evidence>
<keyword evidence="3" id="KW-1185">Reference proteome</keyword>
<feature type="domain" description="VWFA" evidence="1">
    <location>
        <begin position="33"/>
        <end position="173"/>
    </location>
</feature>
<dbReference type="CDD" id="cd00198">
    <property type="entry name" value="vWFA"/>
    <property type="match status" value="1"/>
</dbReference>
<name>A0ABT7JLI1_9DEIO</name>
<dbReference type="SUPFAM" id="SSF53300">
    <property type="entry name" value="vWA-like"/>
    <property type="match status" value="1"/>
</dbReference>
<evidence type="ECO:0000259" key="1">
    <source>
        <dbReference type="PROSITE" id="PS50234"/>
    </source>
</evidence>
<proteinExistence type="predicted"/>
<accession>A0ABT7JLI1</accession>
<dbReference type="InterPro" id="IPR036465">
    <property type="entry name" value="vWFA_dom_sf"/>
</dbReference>
<organism evidence="2 3">
    <name type="scientific">Deinococcus rhizophilus</name>
    <dbReference type="NCBI Taxonomy" id="3049544"/>
    <lineage>
        <taxon>Bacteria</taxon>
        <taxon>Thermotogati</taxon>
        <taxon>Deinococcota</taxon>
        <taxon>Deinococci</taxon>
        <taxon>Deinococcales</taxon>
        <taxon>Deinococcaceae</taxon>
        <taxon>Deinococcus</taxon>
    </lineage>
</organism>
<comment type="caution">
    <text evidence="2">The sequence shown here is derived from an EMBL/GenBank/DDBJ whole genome shotgun (WGS) entry which is preliminary data.</text>
</comment>
<dbReference type="Pfam" id="PF13519">
    <property type="entry name" value="VWA_2"/>
    <property type="match status" value="1"/>
</dbReference>
<dbReference type="PROSITE" id="PS50234">
    <property type="entry name" value="VWFA"/>
    <property type="match status" value="1"/>
</dbReference>
<feature type="non-terminal residue" evidence="2">
    <location>
        <position position="191"/>
    </location>
</feature>
<gene>
    <name evidence="2" type="ORF">QOL99_17485</name>
</gene>
<protein>
    <submittedName>
        <fullName evidence="2">VWA domain-containing protein</fullName>
    </submittedName>
</protein>
<dbReference type="InterPro" id="IPR002035">
    <property type="entry name" value="VWF_A"/>
</dbReference>
<dbReference type="Gene3D" id="3.40.50.410">
    <property type="entry name" value="von Willebrand factor, type A domain"/>
    <property type="match status" value="1"/>
</dbReference>
<reference evidence="2 3" key="1">
    <citation type="submission" date="2023-05" db="EMBL/GenBank/DDBJ databases">
        <authorList>
            <person name="Gao F."/>
        </authorList>
    </citation>
    <scope>NUCLEOTIDE SEQUENCE [LARGE SCALE GENOMIC DNA]</scope>
    <source>
        <strain evidence="2 3">MIMF12</strain>
    </source>
</reference>